<sequence>MAPVSLYAEHGTPPSSPHRPAPAGGSAASTVFLGGVLAAGLGLGVFSMAVLALWIISPYPDSGPGGALRVAADVWLLAHGADLVRGTELGSGTVPVGLTPLACTVVPCTLLYRAARHALDPPEDWPPEAPGPPPRTAFAAMLGGYLLVAAAAVLYASYGPVRVAPLSALLFVPLCAAVFIGAGVWTAAGRPGWPAPPAVRRVVPAAVRRWFTHDHLAGVVRAGIAATVTLLIGGTLLLAAALGLHAGLAREAFAQLSPVWSGRVSVAVLCAALLPNAVVWAAAYGLGTGFTVGAGSVVAPLAVAAPPRPRLPDFPLLAALPAPGPAGPAGLAAAAAVTAATGAALARAAVRRDDDLPGRCETAATAVLGAVLCGVLTMALGYASGGPVGRSTLAAFGPCGWRMGATVAACAAAVGVPGALVVRWRRGTVLRAREGEVMRERTERLRGWRRVGHTLGLAVEEPAPRPVAPVSAGPAVAPERRSWWRSLAEWFGFRVPGAPVPEAAETVTYEPETLPLRPRQDADRRPPVSPSPEPPELADPPPAARSEPSLSPHQAPAPASPGPGPARERRPWWKKPRRDRATPPPTPEAAPQEWHDPASREARWAALKNASGDLVPAFEPQEQPPQAIDPAAQ</sequence>
<evidence type="ECO:0000313" key="5">
    <source>
        <dbReference type="Proteomes" id="UP000638313"/>
    </source>
</evidence>
<feature type="transmembrane region" description="Helical" evidence="3">
    <location>
        <begin position="403"/>
        <end position="424"/>
    </location>
</feature>
<keyword evidence="5" id="KW-1185">Reference proteome</keyword>
<reference evidence="4" key="1">
    <citation type="journal article" date="2014" name="Int. J. Syst. Evol. Microbiol.">
        <title>Complete genome sequence of Corynebacterium casei LMG S-19264T (=DSM 44701T), isolated from a smear-ripened cheese.</title>
        <authorList>
            <consortium name="US DOE Joint Genome Institute (JGI-PGF)"/>
            <person name="Walter F."/>
            <person name="Albersmeier A."/>
            <person name="Kalinowski J."/>
            <person name="Ruckert C."/>
        </authorList>
    </citation>
    <scope>NUCLEOTIDE SEQUENCE</scope>
    <source>
        <strain evidence="4">JCM 4059</strain>
    </source>
</reference>
<feature type="transmembrane region" description="Helical" evidence="3">
    <location>
        <begin position="329"/>
        <end position="350"/>
    </location>
</feature>
<feature type="transmembrane region" description="Helical" evidence="3">
    <location>
        <begin position="264"/>
        <end position="286"/>
    </location>
</feature>
<gene>
    <name evidence="4" type="ORF">GCM10010218_31440</name>
</gene>
<comment type="caution">
    <text evidence="4">The sequence shown here is derived from an EMBL/GenBank/DDBJ whole genome shotgun (WGS) entry which is preliminary data.</text>
</comment>
<evidence type="ECO:0008006" key="6">
    <source>
        <dbReference type="Google" id="ProtNLM"/>
    </source>
</evidence>
<evidence type="ECO:0000313" key="4">
    <source>
        <dbReference type="EMBL" id="GHF47740.1"/>
    </source>
</evidence>
<dbReference type="Proteomes" id="UP000638313">
    <property type="component" value="Unassembled WGS sequence"/>
</dbReference>
<dbReference type="AlphaFoldDB" id="A0A919B3N5"/>
<evidence type="ECO:0000256" key="2">
    <source>
        <dbReference type="SAM" id="MobiDB-lite"/>
    </source>
</evidence>
<reference evidence="4" key="2">
    <citation type="submission" date="2020-09" db="EMBL/GenBank/DDBJ databases">
        <authorList>
            <person name="Sun Q."/>
            <person name="Ohkuma M."/>
        </authorList>
    </citation>
    <scope>NUCLEOTIDE SEQUENCE</scope>
    <source>
        <strain evidence="4">JCM 4059</strain>
    </source>
</reference>
<evidence type="ECO:0000256" key="1">
    <source>
        <dbReference type="ARBA" id="ARBA00022581"/>
    </source>
</evidence>
<dbReference type="Pfam" id="PF19877">
    <property type="entry name" value="DUF6350"/>
    <property type="match status" value="1"/>
</dbReference>
<name>A0A919B3N5_9ACTN</name>
<keyword evidence="3" id="KW-1133">Transmembrane helix</keyword>
<dbReference type="PANTHER" id="PTHR13037:SF24">
    <property type="entry name" value="POLYCOMB PROTEIN PCL-RELATED"/>
    <property type="match status" value="1"/>
</dbReference>
<feature type="region of interest" description="Disordered" evidence="2">
    <location>
        <begin position="504"/>
        <end position="633"/>
    </location>
</feature>
<dbReference type="InterPro" id="IPR045931">
    <property type="entry name" value="DUF6350"/>
</dbReference>
<feature type="compositionally biased region" description="Basic and acidic residues" evidence="2">
    <location>
        <begin position="593"/>
        <end position="603"/>
    </location>
</feature>
<organism evidence="4 5">
    <name type="scientific">Streptomyces mashuensis</name>
    <dbReference type="NCBI Taxonomy" id="33904"/>
    <lineage>
        <taxon>Bacteria</taxon>
        <taxon>Bacillati</taxon>
        <taxon>Actinomycetota</taxon>
        <taxon>Actinomycetes</taxon>
        <taxon>Kitasatosporales</taxon>
        <taxon>Streptomycetaceae</taxon>
        <taxon>Streptomyces</taxon>
    </lineage>
</organism>
<feature type="transmembrane region" description="Helical" evidence="3">
    <location>
        <begin position="219"/>
        <end position="244"/>
    </location>
</feature>
<keyword evidence="3" id="KW-0812">Transmembrane</keyword>
<dbReference type="PANTHER" id="PTHR13037">
    <property type="entry name" value="FORMIN"/>
    <property type="match status" value="1"/>
</dbReference>
<evidence type="ECO:0000256" key="3">
    <source>
        <dbReference type="SAM" id="Phobius"/>
    </source>
</evidence>
<proteinExistence type="predicted"/>
<keyword evidence="3" id="KW-0472">Membrane</keyword>
<feature type="compositionally biased region" description="Low complexity" evidence="2">
    <location>
        <begin position="548"/>
        <end position="557"/>
    </location>
</feature>
<feature type="transmembrane region" description="Helical" evidence="3">
    <location>
        <begin position="137"/>
        <end position="156"/>
    </location>
</feature>
<feature type="transmembrane region" description="Helical" evidence="3">
    <location>
        <begin position="362"/>
        <end position="383"/>
    </location>
</feature>
<feature type="compositionally biased region" description="Pro residues" evidence="2">
    <location>
        <begin position="527"/>
        <end position="543"/>
    </location>
</feature>
<feature type="transmembrane region" description="Helical" evidence="3">
    <location>
        <begin position="168"/>
        <end position="188"/>
    </location>
</feature>
<feature type="transmembrane region" description="Helical" evidence="3">
    <location>
        <begin position="31"/>
        <end position="56"/>
    </location>
</feature>
<accession>A0A919B3N5</accession>
<feature type="region of interest" description="Disordered" evidence="2">
    <location>
        <begin position="1"/>
        <end position="24"/>
    </location>
</feature>
<dbReference type="EMBL" id="BNBD01000005">
    <property type="protein sequence ID" value="GHF47740.1"/>
    <property type="molecule type" value="Genomic_DNA"/>
</dbReference>
<protein>
    <recommendedName>
        <fullName evidence="6">Integral membrane protein</fullName>
    </recommendedName>
</protein>
<keyword evidence="1" id="KW-0945">Host-virus interaction</keyword>